<dbReference type="EMBL" id="CP082237">
    <property type="protein sequence ID" value="QZT33877.1"/>
    <property type="molecule type" value="Genomic_DNA"/>
</dbReference>
<accession>F5LBB9</accession>
<dbReference type="KEGG" id="cthu:HUR95_17015"/>
<organism evidence="1 3">
    <name type="scientific">Caldalkalibacillus thermarum (strain TA2.A1)</name>
    <dbReference type="NCBI Taxonomy" id="986075"/>
    <lineage>
        <taxon>Bacteria</taxon>
        <taxon>Bacillati</taxon>
        <taxon>Bacillota</taxon>
        <taxon>Bacilli</taxon>
        <taxon>Bacillales</taxon>
        <taxon>Bacillaceae</taxon>
        <taxon>Caldalkalibacillus</taxon>
    </lineage>
</organism>
<name>F5LBB9_CALTT</name>
<sequence>MKKTQLRQWFKQFANDCQGSSELYEYWSKKIADDDDLLELCSHAREGQPVPNLLFGAVHYLLLKGKDHLLKEYYPSIVSSPRAKEASFVHFKDFCHVYREEIISLLKVKLVQTNEVRRCAYLYPCFCLIYERVKKPLALIEIGTSAGLQLLWDKYSYLYGTDEVYGDKQSNVRLESEVKGGNFPFLLPNSPPVTSRVGVDLHINDLSDPEDYLWLKALIWPEHHDRRERFELAAQYFNKQPVKLIEGDGVALLPSIVEQMTSDAAICIFHTHVANQMPKEMKLQLIEHIKSIGRHRDVFHIYNNMWDQKLHLDCYINGVEYTDTVGETDGHGRWFTWEL</sequence>
<dbReference type="OrthoDB" id="9789360at2"/>
<dbReference type="EMBL" id="AFCE01000242">
    <property type="protein sequence ID" value="EGL81365.1"/>
    <property type="molecule type" value="Genomic_DNA"/>
</dbReference>
<protein>
    <submittedName>
        <fullName evidence="2">DUF2332 domain-containing protein</fullName>
    </submittedName>
</protein>
<evidence type="ECO:0000313" key="2">
    <source>
        <dbReference type="EMBL" id="QZT33877.1"/>
    </source>
</evidence>
<reference evidence="1 3" key="1">
    <citation type="journal article" date="2011" name="J. Bacteriol.">
        <title>Draft genome sequence of the thermoalkaliphilic Caldalkalibacillus thermarum strain TA2.A1.</title>
        <authorList>
            <person name="Kalamorz F."/>
            <person name="Keis S."/>
            <person name="McMillan D.G."/>
            <person name="Olsson K."/>
            <person name="Stanton J.A."/>
            <person name="Stockwell P."/>
            <person name="Black M.A."/>
            <person name="Klingeman D.M."/>
            <person name="Land M.L."/>
            <person name="Han C.S."/>
            <person name="Martin S.L."/>
            <person name="Becher S.A."/>
            <person name="Peddie C.J."/>
            <person name="Morgan H.W."/>
            <person name="Matthies D."/>
            <person name="Preiss L."/>
            <person name="Meier T."/>
            <person name="Brown S.D."/>
            <person name="Cook G.M."/>
        </authorList>
    </citation>
    <scope>NUCLEOTIDE SEQUENCE [LARGE SCALE GENOMIC DNA]</scope>
    <source>
        <strain evidence="1 3">TA2.A1</strain>
    </source>
</reference>
<reference evidence="2 4" key="2">
    <citation type="journal article" date="2020" name="Extremophiles">
        <title>Genomic analysis of Caldalkalibacillus thermarum TA2.A1 reveals aerobic alkaliphilic metabolism and evolutionary hallmarks linking alkaliphilic bacteria and plant life.</title>
        <authorList>
            <person name="de Jong S.I."/>
            <person name="van den Broek M.A."/>
            <person name="Merkel A.Y."/>
            <person name="de la Torre Cortes P."/>
            <person name="Kalamorz F."/>
            <person name="Cook G.M."/>
            <person name="van Loosdrecht M.C.M."/>
            <person name="McMillan D.G.G."/>
        </authorList>
    </citation>
    <scope>NUCLEOTIDE SEQUENCE [LARGE SCALE GENOMIC DNA]</scope>
    <source>
        <strain evidence="2 4">TA2.A1</strain>
    </source>
</reference>
<dbReference type="RefSeq" id="WP_007506656.1">
    <property type="nucleotide sequence ID" value="NZ_AFCE01000242.1"/>
</dbReference>
<dbReference type="AlphaFoldDB" id="F5LBB9"/>
<dbReference type="Proteomes" id="UP000010716">
    <property type="component" value="Unassembled WGS sequence"/>
</dbReference>
<proteinExistence type="predicted"/>
<dbReference type="PIRSF" id="PIRSF012608">
    <property type="entry name" value="UCP012608"/>
    <property type="match status" value="1"/>
</dbReference>
<evidence type="ECO:0000313" key="4">
    <source>
        <dbReference type="Proteomes" id="UP000825179"/>
    </source>
</evidence>
<dbReference type="Proteomes" id="UP000825179">
    <property type="component" value="Chromosome"/>
</dbReference>
<reference evidence="2" key="3">
    <citation type="submission" date="2021-08" db="EMBL/GenBank/DDBJ databases">
        <authorList>
            <person name="de Jong S."/>
            <person name="van den Broek M."/>
            <person name="Merkel A."/>
            <person name="de la Torre Cortes P."/>
            <person name="Kalamorz F."/>
            <person name="Cook G."/>
            <person name="van Loosdrecht M."/>
            <person name="McMillan D."/>
        </authorList>
    </citation>
    <scope>NUCLEOTIDE SEQUENCE</scope>
    <source>
        <strain evidence="2">TA2.A1</strain>
    </source>
</reference>
<dbReference type="Pfam" id="PF10094">
    <property type="entry name" value="DUF2332"/>
    <property type="match status" value="1"/>
</dbReference>
<dbReference type="eggNOG" id="COG4427">
    <property type="taxonomic scope" value="Bacteria"/>
</dbReference>
<gene>
    <name evidence="1" type="ORF">CathTA2_0108</name>
    <name evidence="2" type="ORF">HUR95_17015</name>
</gene>
<evidence type="ECO:0000313" key="1">
    <source>
        <dbReference type="EMBL" id="EGL81365.1"/>
    </source>
</evidence>
<evidence type="ECO:0000313" key="3">
    <source>
        <dbReference type="Proteomes" id="UP000010716"/>
    </source>
</evidence>
<keyword evidence="4" id="KW-1185">Reference proteome</keyword>
<dbReference type="InterPro" id="IPR011200">
    <property type="entry name" value="UCP012608"/>
</dbReference>